<evidence type="ECO:0000313" key="3">
    <source>
        <dbReference type="Proteomes" id="UP000266841"/>
    </source>
</evidence>
<feature type="region of interest" description="Disordered" evidence="1">
    <location>
        <begin position="96"/>
        <end position="136"/>
    </location>
</feature>
<gene>
    <name evidence="2" type="ORF">THAOC_35337</name>
</gene>
<feature type="region of interest" description="Disordered" evidence="1">
    <location>
        <begin position="1"/>
        <end position="79"/>
    </location>
</feature>
<reference evidence="2 3" key="1">
    <citation type="journal article" date="2012" name="Genome Biol.">
        <title>Genome and low-iron response of an oceanic diatom adapted to chronic iron limitation.</title>
        <authorList>
            <person name="Lommer M."/>
            <person name="Specht M."/>
            <person name="Roy A.S."/>
            <person name="Kraemer L."/>
            <person name="Andreson R."/>
            <person name="Gutowska M.A."/>
            <person name="Wolf J."/>
            <person name="Bergner S.V."/>
            <person name="Schilhabel M.B."/>
            <person name="Klostermeier U.C."/>
            <person name="Beiko R.G."/>
            <person name="Rosenstiel P."/>
            <person name="Hippler M."/>
            <person name="Laroche J."/>
        </authorList>
    </citation>
    <scope>NUCLEOTIDE SEQUENCE [LARGE SCALE GENOMIC DNA]</scope>
    <source>
        <strain evidence="2 3">CCMP1005</strain>
    </source>
</reference>
<dbReference type="AlphaFoldDB" id="K0R3J6"/>
<organism evidence="2 3">
    <name type="scientific">Thalassiosira oceanica</name>
    <name type="common">Marine diatom</name>
    <dbReference type="NCBI Taxonomy" id="159749"/>
    <lineage>
        <taxon>Eukaryota</taxon>
        <taxon>Sar</taxon>
        <taxon>Stramenopiles</taxon>
        <taxon>Ochrophyta</taxon>
        <taxon>Bacillariophyta</taxon>
        <taxon>Coscinodiscophyceae</taxon>
        <taxon>Thalassiosirophycidae</taxon>
        <taxon>Thalassiosirales</taxon>
        <taxon>Thalassiosiraceae</taxon>
        <taxon>Thalassiosira</taxon>
    </lineage>
</organism>
<name>K0R3J6_THAOC</name>
<accession>K0R3J6</accession>
<protein>
    <submittedName>
        <fullName evidence="2">Uncharacterized protein</fullName>
    </submittedName>
</protein>
<sequence length="136" mass="13930">MSEAVSEHVVRGMSPRVVLAEPTGTPSPSPSPTDPRARAGRGGGARRPSPYGLPTAPVDLRRADRHVDDTPRGSAGVAWPGVVLRGRGSRRPCGIAAGRLGGSDGATPSVSRRRAAPSVRAGLHAAPFTSRQGSGR</sequence>
<feature type="non-terminal residue" evidence="2">
    <location>
        <position position="136"/>
    </location>
</feature>
<dbReference type="Proteomes" id="UP000266841">
    <property type="component" value="Unassembled WGS sequence"/>
</dbReference>
<comment type="caution">
    <text evidence="2">The sequence shown here is derived from an EMBL/GenBank/DDBJ whole genome shotgun (WGS) entry which is preliminary data.</text>
</comment>
<evidence type="ECO:0000313" key="2">
    <source>
        <dbReference type="EMBL" id="EJK46019.1"/>
    </source>
</evidence>
<evidence type="ECO:0000256" key="1">
    <source>
        <dbReference type="SAM" id="MobiDB-lite"/>
    </source>
</evidence>
<feature type="compositionally biased region" description="Basic and acidic residues" evidence="1">
    <location>
        <begin position="59"/>
        <end position="71"/>
    </location>
</feature>
<feature type="compositionally biased region" description="Basic and acidic residues" evidence="1">
    <location>
        <begin position="1"/>
        <end position="10"/>
    </location>
</feature>
<keyword evidence="3" id="KW-1185">Reference proteome</keyword>
<dbReference type="EMBL" id="AGNL01048064">
    <property type="protein sequence ID" value="EJK46019.1"/>
    <property type="molecule type" value="Genomic_DNA"/>
</dbReference>
<proteinExistence type="predicted"/>